<dbReference type="SUPFAM" id="SSF50494">
    <property type="entry name" value="Trypsin-like serine proteases"/>
    <property type="match status" value="1"/>
</dbReference>
<dbReference type="Pfam" id="PF13180">
    <property type="entry name" value="PDZ_2"/>
    <property type="match status" value="1"/>
</dbReference>
<keyword evidence="6" id="KW-1185">Reference proteome</keyword>
<proteinExistence type="predicted"/>
<dbReference type="InterPro" id="IPR001940">
    <property type="entry name" value="Peptidase_S1C"/>
</dbReference>
<evidence type="ECO:0000313" key="6">
    <source>
        <dbReference type="Proteomes" id="UP000009080"/>
    </source>
</evidence>
<dbReference type="InterPro" id="IPR009003">
    <property type="entry name" value="Peptidase_S1_PA"/>
</dbReference>
<feature type="domain" description="PDZ" evidence="4">
    <location>
        <begin position="278"/>
        <end position="369"/>
    </location>
</feature>
<dbReference type="KEGG" id="ttu:TERTU_3683"/>
<dbReference type="RefSeq" id="WP_015817767.1">
    <property type="nucleotide sequence ID" value="NC_012997.1"/>
</dbReference>
<dbReference type="PROSITE" id="PS50106">
    <property type="entry name" value="PDZ"/>
    <property type="match status" value="1"/>
</dbReference>
<sequence>MGAISQLIIYLRWPVMVGMVLALTVLVLFPNVRPTPGVDLQRDSGSLTPSDMEAWQGPVSYARAVARAAPAVVNIYTLKQVRNSRHPLFDDPLYRHFFNLSDIPRQQRMQSARGSGVIVSKEGYILTSNHVIDGVDEIVVSLADGREAKAQLKGVNRSSDLAVLKIDLDHLSPIPIGSPDTAMVGDVVLAIGNAFGMGQTVTQGIVSATRRRGFNIAHFENFIQTDAAINPGNSGGALIDAHGNLLGINTAILDQSGSASGIGFAIPADTAIQTLNDIVEFGRVVRGWLGVEAQPLSPQLAQSFNLRTTNGVLITRVAKQGPADKAGLRPGDVITRINDSLVGDGRWGQQEVAESRPGETVSIEIIRQGQVQVVEAVLGSEPIAS</sequence>
<dbReference type="Gene3D" id="2.40.10.120">
    <property type="match status" value="1"/>
</dbReference>
<dbReference type="HOGENOM" id="CLU_020120_1_2_6"/>
<dbReference type="Proteomes" id="UP000009080">
    <property type="component" value="Chromosome"/>
</dbReference>
<evidence type="ECO:0000256" key="2">
    <source>
        <dbReference type="ARBA" id="ARBA00022801"/>
    </source>
</evidence>
<dbReference type="AlphaFoldDB" id="C5BS69"/>
<keyword evidence="3" id="KW-0472">Membrane</keyword>
<dbReference type="EMBL" id="CP001614">
    <property type="protein sequence ID" value="ACR11655.1"/>
    <property type="molecule type" value="Genomic_DNA"/>
</dbReference>
<dbReference type="SMART" id="SM00228">
    <property type="entry name" value="PDZ"/>
    <property type="match status" value="1"/>
</dbReference>
<keyword evidence="3" id="KW-0812">Transmembrane</keyword>
<reference evidence="5 6" key="1">
    <citation type="journal article" date="2009" name="PLoS ONE">
        <title>The complete genome of Teredinibacter turnerae T7901: an intracellular endosymbiont of marine wood-boring bivalves (shipworms).</title>
        <authorList>
            <person name="Yang J.C."/>
            <person name="Madupu R."/>
            <person name="Durkin A.S."/>
            <person name="Ekborg N.A."/>
            <person name="Pedamallu C.S."/>
            <person name="Hostetler J.B."/>
            <person name="Radune D."/>
            <person name="Toms B.S."/>
            <person name="Henrissat B."/>
            <person name="Coutinho P.M."/>
            <person name="Schwarz S."/>
            <person name="Field L."/>
            <person name="Trindade-Silva A.E."/>
            <person name="Soares C.A.G."/>
            <person name="Elshahawi S."/>
            <person name="Hanora A."/>
            <person name="Schmidt E.W."/>
            <person name="Haygood M.G."/>
            <person name="Posfai J."/>
            <person name="Benner J."/>
            <person name="Madinger C."/>
            <person name="Nove J."/>
            <person name="Anton B."/>
            <person name="Chaudhary K."/>
            <person name="Foster J."/>
            <person name="Holman A."/>
            <person name="Kumar S."/>
            <person name="Lessard P.A."/>
            <person name="Luyten Y.A."/>
            <person name="Slatko B."/>
            <person name="Wood N."/>
            <person name="Wu B."/>
            <person name="Teplitski M."/>
            <person name="Mougous J.D."/>
            <person name="Ward N."/>
            <person name="Eisen J.A."/>
            <person name="Badger J.H."/>
            <person name="Distel D.L."/>
        </authorList>
    </citation>
    <scope>NUCLEOTIDE SEQUENCE [LARGE SCALE GENOMIC DNA]</scope>
    <source>
        <strain evidence="6">ATCC 39867 / T7901</strain>
    </source>
</reference>
<dbReference type="PRINTS" id="PR00834">
    <property type="entry name" value="PROTEASES2C"/>
</dbReference>
<dbReference type="GO" id="GO:0006508">
    <property type="term" value="P:proteolysis"/>
    <property type="evidence" value="ECO:0007669"/>
    <property type="project" value="UniProtKB-KW"/>
</dbReference>
<dbReference type="STRING" id="377629.TERTU_3683"/>
<dbReference type="InterPro" id="IPR001478">
    <property type="entry name" value="PDZ"/>
</dbReference>
<dbReference type="eggNOG" id="COG0265">
    <property type="taxonomic scope" value="Bacteria"/>
</dbReference>
<name>C5BS69_TERTT</name>
<dbReference type="PANTHER" id="PTHR43343">
    <property type="entry name" value="PEPTIDASE S12"/>
    <property type="match status" value="1"/>
</dbReference>
<keyword evidence="3" id="KW-1133">Transmembrane helix</keyword>
<keyword evidence="1" id="KW-0645">Protease</keyword>
<dbReference type="InterPro" id="IPR051201">
    <property type="entry name" value="Chloro_Bact_Ser_Proteases"/>
</dbReference>
<evidence type="ECO:0000259" key="4">
    <source>
        <dbReference type="PROSITE" id="PS50106"/>
    </source>
</evidence>
<dbReference type="GO" id="GO:0004252">
    <property type="term" value="F:serine-type endopeptidase activity"/>
    <property type="evidence" value="ECO:0007669"/>
    <property type="project" value="InterPro"/>
</dbReference>
<accession>C5BS69</accession>
<dbReference type="InterPro" id="IPR036034">
    <property type="entry name" value="PDZ_sf"/>
</dbReference>
<gene>
    <name evidence="5" type="ordered locus">TERTU_3683</name>
</gene>
<dbReference type="PANTHER" id="PTHR43343:SF3">
    <property type="entry name" value="PROTEASE DO-LIKE 8, CHLOROPLASTIC"/>
    <property type="match status" value="1"/>
</dbReference>
<keyword evidence="2" id="KW-0378">Hydrolase</keyword>
<protein>
    <submittedName>
        <fullName evidence="5">Serine peptidase DegP</fullName>
    </submittedName>
</protein>
<evidence type="ECO:0000256" key="1">
    <source>
        <dbReference type="ARBA" id="ARBA00022670"/>
    </source>
</evidence>
<dbReference type="OrthoDB" id="9758917at2"/>
<organism evidence="5 6">
    <name type="scientific">Teredinibacter turnerae (strain ATCC 39867 / T7901)</name>
    <dbReference type="NCBI Taxonomy" id="377629"/>
    <lineage>
        <taxon>Bacteria</taxon>
        <taxon>Pseudomonadati</taxon>
        <taxon>Pseudomonadota</taxon>
        <taxon>Gammaproteobacteria</taxon>
        <taxon>Cellvibrionales</taxon>
        <taxon>Cellvibrionaceae</taxon>
        <taxon>Teredinibacter</taxon>
    </lineage>
</organism>
<evidence type="ECO:0000313" key="5">
    <source>
        <dbReference type="EMBL" id="ACR11655.1"/>
    </source>
</evidence>
<dbReference type="Pfam" id="PF13365">
    <property type="entry name" value="Trypsin_2"/>
    <property type="match status" value="1"/>
</dbReference>
<feature type="transmembrane region" description="Helical" evidence="3">
    <location>
        <begin position="7"/>
        <end position="29"/>
    </location>
</feature>
<dbReference type="SUPFAM" id="SSF50156">
    <property type="entry name" value="PDZ domain-like"/>
    <property type="match status" value="1"/>
</dbReference>
<dbReference type="Gene3D" id="2.30.42.10">
    <property type="match status" value="1"/>
</dbReference>
<evidence type="ECO:0000256" key="3">
    <source>
        <dbReference type="SAM" id="Phobius"/>
    </source>
</evidence>